<feature type="chain" id="PRO_5037716376" evidence="1">
    <location>
        <begin position="21"/>
        <end position="239"/>
    </location>
</feature>
<organism evidence="2 3">
    <name type="scientific">Hyunsoonleella aquatilis</name>
    <dbReference type="NCBI Taxonomy" id="2762758"/>
    <lineage>
        <taxon>Bacteria</taxon>
        <taxon>Pseudomonadati</taxon>
        <taxon>Bacteroidota</taxon>
        <taxon>Flavobacteriia</taxon>
        <taxon>Flavobacteriales</taxon>
        <taxon>Flavobacteriaceae</taxon>
    </lineage>
</organism>
<dbReference type="RefSeq" id="WP_186559020.1">
    <property type="nucleotide sequence ID" value="NZ_JACNMF010000001.1"/>
</dbReference>
<dbReference type="Proteomes" id="UP000656244">
    <property type="component" value="Unassembled WGS sequence"/>
</dbReference>
<sequence length="239" mass="28834">MKNKFLLLNLFYSISLMLNAQVDTIYIDENGSRISKAIYYNKGKSKLYYGERFITDTLVVEKLKLSYYFGKLEPEVKSQLFKLFHNRNNIDTSKVLIIHYNDTLKNPKDYVKNKELKFMYSFGHEHYNNYKGFIRAHKQCRKRNNVFRKIAHVCHFFGFNDGHPNEFRKQLWYKDYGLILKKLFFSGYVKANRMIIRPNGEFFIGYYNNFIFKGLVEENEWINSRNLYIDELNKLNSYK</sequence>
<evidence type="ECO:0000313" key="3">
    <source>
        <dbReference type="Proteomes" id="UP000656244"/>
    </source>
</evidence>
<proteinExistence type="predicted"/>
<evidence type="ECO:0000313" key="2">
    <source>
        <dbReference type="EMBL" id="MBC3757522.1"/>
    </source>
</evidence>
<dbReference type="EMBL" id="JACNMF010000001">
    <property type="protein sequence ID" value="MBC3757522.1"/>
    <property type="molecule type" value="Genomic_DNA"/>
</dbReference>
<name>A0A923KJK9_9FLAO</name>
<dbReference type="AlphaFoldDB" id="A0A923KJK9"/>
<keyword evidence="3" id="KW-1185">Reference proteome</keyword>
<gene>
    <name evidence="2" type="ORF">H7U19_03855</name>
</gene>
<evidence type="ECO:0000256" key="1">
    <source>
        <dbReference type="SAM" id="SignalP"/>
    </source>
</evidence>
<feature type="signal peptide" evidence="1">
    <location>
        <begin position="1"/>
        <end position="20"/>
    </location>
</feature>
<protein>
    <submittedName>
        <fullName evidence="2">Uncharacterized protein</fullName>
    </submittedName>
</protein>
<accession>A0A923KJK9</accession>
<reference evidence="2" key="1">
    <citation type="submission" date="2020-08" db="EMBL/GenBank/DDBJ databases">
        <title>Hyunsoonleella sp. strain SJ7 genome sequencing and assembly.</title>
        <authorList>
            <person name="Kim I."/>
        </authorList>
    </citation>
    <scope>NUCLEOTIDE SEQUENCE</scope>
    <source>
        <strain evidence="2">SJ7</strain>
    </source>
</reference>
<comment type="caution">
    <text evidence="2">The sequence shown here is derived from an EMBL/GenBank/DDBJ whole genome shotgun (WGS) entry which is preliminary data.</text>
</comment>
<keyword evidence="1" id="KW-0732">Signal</keyword>